<evidence type="ECO:0000313" key="3">
    <source>
        <dbReference type="Proteomes" id="UP001242129"/>
    </source>
</evidence>
<keyword evidence="2" id="KW-0378">Hydrolase</keyword>
<name>A0AAW8B275_ACILW</name>
<dbReference type="Gene3D" id="1.10.30.50">
    <property type="match status" value="1"/>
</dbReference>
<dbReference type="GO" id="GO:0004519">
    <property type="term" value="F:endonuclease activity"/>
    <property type="evidence" value="ECO:0007669"/>
    <property type="project" value="UniProtKB-KW"/>
</dbReference>
<dbReference type="InterPro" id="IPR003615">
    <property type="entry name" value="HNH_nuc"/>
</dbReference>
<reference evidence="2" key="1">
    <citation type="submission" date="2023-07" db="EMBL/GenBank/DDBJ databases">
        <title>Dynamics of blaOXA-23 gene transmission in Acinetobacter spp. from contaminated veterinary surfaces.</title>
        <authorList>
            <person name="Moreira Da Silva J."/>
            <person name="Menezes J."/>
            <person name="Fernandes L."/>
            <person name="Marques C."/>
            <person name="Amaral A."/>
            <person name="Timofte D."/>
            <person name="Pomba C."/>
        </authorList>
    </citation>
    <scope>NUCLEOTIDE SEQUENCE</scope>
    <source>
        <strain evidence="2">CMVB11Z4A1</strain>
    </source>
</reference>
<dbReference type="EMBL" id="JAUUUS010000317">
    <property type="protein sequence ID" value="MDP1448958.1"/>
    <property type="molecule type" value="Genomic_DNA"/>
</dbReference>
<proteinExistence type="predicted"/>
<dbReference type="GO" id="GO:0008270">
    <property type="term" value="F:zinc ion binding"/>
    <property type="evidence" value="ECO:0007669"/>
    <property type="project" value="InterPro"/>
</dbReference>
<evidence type="ECO:0000313" key="2">
    <source>
        <dbReference type="EMBL" id="MDP1448958.1"/>
    </source>
</evidence>
<accession>A0AAW8B275</accession>
<dbReference type="CDD" id="cd00085">
    <property type="entry name" value="HNHc"/>
    <property type="match status" value="1"/>
</dbReference>
<evidence type="ECO:0000259" key="1">
    <source>
        <dbReference type="Pfam" id="PF01844"/>
    </source>
</evidence>
<sequence length="201" mass="23058">MILTNGNEDKNKIIKCPYCLSTICSHVDHFLPESIYSGLAVNPKNLIPSCHNCNTKKKAKIFKIIGQHQVSFFHPYYDDLGDILWLKANVTLEQNLLSVSFFVDSSLDVAKEIIHKINYTFDELGMASYLSNKAAETELTTLMAKFRSKDFWLELSNEEITTTLDSDRKLFILTHGKNHWLTALYDELSKRSDLYDVLKIS</sequence>
<keyword evidence="2" id="KW-0255">Endonuclease</keyword>
<feature type="domain" description="HNH" evidence="1">
    <location>
        <begin position="16"/>
        <end position="59"/>
    </location>
</feature>
<comment type="caution">
    <text evidence="2">The sequence shown here is derived from an EMBL/GenBank/DDBJ whole genome shotgun (WGS) entry which is preliminary data.</text>
</comment>
<gene>
    <name evidence="2" type="ORF">Q8G51_14490</name>
</gene>
<dbReference type="InterPro" id="IPR002711">
    <property type="entry name" value="HNH"/>
</dbReference>
<dbReference type="RefSeq" id="WP_262466668.1">
    <property type="nucleotide sequence ID" value="NZ_JAHPRY010000037.1"/>
</dbReference>
<keyword evidence="2" id="KW-0540">Nuclease</keyword>
<dbReference type="AlphaFoldDB" id="A0AAW8B275"/>
<protein>
    <submittedName>
        <fullName evidence="2">HNH endonuclease</fullName>
    </submittedName>
</protein>
<dbReference type="GO" id="GO:0003676">
    <property type="term" value="F:nucleic acid binding"/>
    <property type="evidence" value="ECO:0007669"/>
    <property type="project" value="InterPro"/>
</dbReference>
<organism evidence="2 3">
    <name type="scientific">Acinetobacter lwoffii</name>
    <dbReference type="NCBI Taxonomy" id="28090"/>
    <lineage>
        <taxon>Bacteria</taxon>
        <taxon>Pseudomonadati</taxon>
        <taxon>Pseudomonadota</taxon>
        <taxon>Gammaproteobacteria</taxon>
        <taxon>Moraxellales</taxon>
        <taxon>Moraxellaceae</taxon>
        <taxon>Acinetobacter</taxon>
    </lineage>
</organism>
<dbReference type="Pfam" id="PF01844">
    <property type="entry name" value="HNH"/>
    <property type="match status" value="1"/>
</dbReference>
<dbReference type="Proteomes" id="UP001242129">
    <property type="component" value="Unassembled WGS sequence"/>
</dbReference>